<comment type="caution">
    <text evidence="2">The sequence shown here is derived from an EMBL/GenBank/DDBJ whole genome shotgun (WGS) entry which is preliminary data.</text>
</comment>
<organism evidence="2 3">
    <name type="scientific">Mesorhizobium mediterraneum</name>
    <dbReference type="NCBI Taxonomy" id="43617"/>
    <lineage>
        <taxon>Bacteria</taxon>
        <taxon>Pseudomonadati</taxon>
        <taxon>Pseudomonadota</taxon>
        <taxon>Alphaproteobacteria</taxon>
        <taxon>Hyphomicrobiales</taxon>
        <taxon>Phyllobacteriaceae</taxon>
        <taxon>Mesorhizobium</taxon>
    </lineage>
</organism>
<dbReference type="RefSeq" id="WP_095484209.1">
    <property type="nucleotide sequence ID" value="NZ_CP088151.1"/>
</dbReference>
<evidence type="ECO:0000313" key="3">
    <source>
        <dbReference type="Proteomes" id="UP000216215"/>
    </source>
</evidence>
<keyword evidence="1" id="KW-0472">Membrane</keyword>
<dbReference type="PANTHER" id="PTHR37947:SF1">
    <property type="entry name" value="BLL2462 PROTEIN"/>
    <property type="match status" value="1"/>
</dbReference>
<gene>
    <name evidence="2" type="ORF">CIT25_09055</name>
</gene>
<evidence type="ECO:0008006" key="4">
    <source>
        <dbReference type="Google" id="ProtNLM"/>
    </source>
</evidence>
<proteinExistence type="predicted"/>
<sequence>MNWSLAFEPLISWPLLGLVLAPLLLLALVGLWFRQRGAVFRFAALLALGAALLNPVALDEEREALKSVVVVVVDRSQSQDIGERTKQTDEALAGLQQRLGRFKQFDVRVVEAGKSEAAEERTETRLFGALESAFRDVPPSRIGGAIMITDGEVHDAPAGTPDFHAPLHALITGNDQEKDRRIRFENAPRFGLVGKPLEMTYRVIGTNNEAGSVDVRVSVNGEQVSVERATIGQAMPLQVTIPGAGRNIVELAIDPEPGELTDTNNRAIALIDGIRENLRVLLVSGEPHAGERTWRNLLKSDASVDLVHFTILRPPEKQDGTPINELSLIAFPTRELFVEKIKDFDLIIFDRYQHRDVLPILYYDYIAEYVEKGGALLIAAGPEYAGESSIARTPLMSALPAMPTGEVVDKAFYPRLTELGQRHPVTRGLDGSATEPPHWSRWFRTIGVENPEGEAVMKGADNRPLLLLDRKGEGRVGMFLSDQGWLWARGFEGGGPHVQLYRRIAHWLMKEPELEEERLTADGRGMMLEIRRQTMSDDPGPAQIITPSGKALTVKLERAEPGVFLGSIETNEIGLYQVGNGDLKALAHVGPVNAPEFTDVVSTEGRLKAPAEATGGSVRRLAPSSALGSTVGNLTGGVTLPSVVPVRASGAASGNDWIGLRTTDDSVLKAVSRVPLFGGFLGLGLLLLALGSMWYREGR</sequence>
<accession>A0AB36RDD1</accession>
<dbReference type="PANTHER" id="PTHR37947">
    <property type="entry name" value="BLL2462 PROTEIN"/>
    <property type="match status" value="1"/>
</dbReference>
<keyword evidence="3" id="KW-1185">Reference proteome</keyword>
<feature type="transmembrane region" description="Helical" evidence="1">
    <location>
        <begin position="12"/>
        <end position="32"/>
    </location>
</feature>
<evidence type="ECO:0000256" key="1">
    <source>
        <dbReference type="SAM" id="Phobius"/>
    </source>
</evidence>
<dbReference type="SUPFAM" id="SSF52317">
    <property type="entry name" value="Class I glutamine amidotransferase-like"/>
    <property type="match status" value="1"/>
</dbReference>
<name>A0AB36RDD1_9HYPH</name>
<dbReference type="InterPro" id="IPR029062">
    <property type="entry name" value="Class_I_gatase-like"/>
</dbReference>
<reference evidence="3" key="1">
    <citation type="submission" date="2017-08" db="EMBL/GenBank/DDBJ databases">
        <title>Mesorhizobium wenxinae sp. nov., a novel rhizobial species isolated from root nodules of chickpea (Cicer arietinum L.).</title>
        <authorList>
            <person name="Zhang J."/>
        </authorList>
    </citation>
    <scope>NUCLEOTIDE SEQUENCE [LARGE SCALE GENOMIC DNA]</scope>
    <source>
        <strain evidence="3">USDA 3392</strain>
    </source>
</reference>
<protein>
    <recommendedName>
        <fullName evidence="4">Glutamine amidotransferase domain-containing protein</fullName>
    </recommendedName>
</protein>
<dbReference type="EMBL" id="NPKI01000012">
    <property type="protein sequence ID" value="PAQ02748.1"/>
    <property type="molecule type" value="Genomic_DNA"/>
</dbReference>
<dbReference type="Proteomes" id="UP000216215">
    <property type="component" value="Unassembled WGS sequence"/>
</dbReference>
<evidence type="ECO:0000313" key="2">
    <source>
        <dbReference type="EMBL" id="PAQ02748.1"/>
    </source>
</evidence>
<keyword evidence="1" id="KW-1133">Transmembrane helix</keyword>
<dbReference type="Gene3D" id="3.40.50.880">
    <property type="match status" value="1"/>
</dbReference>
<dbReference type="AlphaFoldDB" id="A0AB36RDD1"/>
<feature type="transmembrane region" description="Helical" evidence="1">
    <location>
        <begin position="39"/>
        <end position="58"/>
    </location>
</feature>
<feature type="transmembrane region" description="Helical" evidence="1">
    <location>
        <begin position="676"/>
        <end position="695"/>
    </location>
</feature>
<keyword evidence="1" id="KW-0812">Transmembrane</keyword>